<dbReference type="EMBL" id="CAKJVE010000004">
    <property type="protein sequence ID" value="CAG9706344.1"/>
    <property type="molecule type" value="Genomic_DNA"/>
</dbReference>
<proteinExistence type="inferred from homology"/>
<evidence type="ECO:0000256" key="3">
    <source>
        <dbReference type="SAM" id="Phobius"/>
    </source>
</evidence>
<evidence type="ECO:0000256" key="1">
    <source>
        <dbReference type="PIRNR" id="PIRNR018571"/>
    </source>
</evidence>
<dbReference type="GO" id="GO:0004190">
    <property type="term" value="F:aspartic-type endopeptidase activity"/>
    <property type="evidence" value="ECO:0007669"/>
    <property type="project" value="UniProtKB-KW"/>
</dbReference>
<dbReference type="Pfam" id="PF03419">
    <property type="entry name" value="Peptidase_U4"/>
    <property type="match status" value="1"/>
</dbReference>
<evidence type="ECO:0000313" key="4">
    <source>
        <dbReference type="EMBL" id="CAG9706344.1"/>
    </source>
</evidence>
<keyword evidence="3" id="KW-1133">Transmembrane helix</keyword>
<accession>A0A650MIS5</accession>
<keyword evidence="1" id="KW-0064">Aspartyl protease</keyword>
<sequence>MNSYDGGIKMEIYIDVLILENFIVNLFLLLLTMKLIHHKCKTNIMIFSSFLGSIYTVVLLIPELKIFSYFPFQIIMAIIMVWITYGKTSIINLLKTTTIFLMVSFTLSGICFLFSLKENIYILGEKFSIAKYSIKYVILSFMILFIVIDRISYYIKEQNFVNNYIFSVECYIENKNYIFKGFLDTGNELREPITNLPCIIVEESLLGDVNFQGNNIYHIPYRTVKSNGILVGIRVNNVNIKDHGLEFRKIDAIICPCSDQFSKNSTFNALLSRGIV</sequence>
<protein>
    <recommendedName>
        <fullName evidence="1">Sporulation sigma-E factor-processing peptidase</fullName>
        <ecNumber evidence="1">3.4.23.-</ecNumber>
    </recommendedName>
    <alternativeName>
        <fullName evidence="1">Membrane-associated aspartic protease</fullName>
    </alternativeName>
    <alternativeName>
        <fullName evidence="1">Stage II sporulation protein GA</fullName>
    </alternativeName>
</protein>
<feature type="transmembrane region" description="Helical" evidence="3">
    <location>
        <begin position="67"/>
        <end position="85"/>
    </location>
</feature>
<feature type="transmembrane region" description="Helical" evidence="3">
    <location>
        <begin position="136"/>
        <end position="155"/>
    </location>
</feature>
<keyword evidence="1" id="KW-0645">Protease</keyword>
<feature type="transmembrane region" description="Helical" evidence="3">
    <location>
        <begin position="97"/>
        <end position="116"/>
    </location>
</feature>
<reference evidence="4" key="2">
    <citation type="submission" date="2021-10" db="EMBL/GenBank/DDBJ databases">
        <authorList>
            <person name="Mesa V."/>
        </authorList>
    </citation>
    <scope>NUCLEOTIDE SEQUENCE</scope>
    <source>
        <strain evidence="4">CC3_PB</strain>
    </source>
</reference>
<feature type="transmembrane region" description="Helical" evidence="3">
    <location>
        <begin position="44"/>
        <end position="61"/>
    </location>
</feature>
<comment type="subcellular location">
    <subcellularLocation>
        <location evidence="1">Cell membrane</location>
    </subcellularLocation>
</comment>
<dbReference type="GO" id="GO:0030435">
    <property type="term" value="P:sporulation resulting in formation of a cellular spore"/>
    <property type="evidence" value="ECO:0007669"/>
    <property type="project" value="UniProtKB-KW"/>
</dbReference>
<dbReference type="EC" id="3.4.23.-" evidence="1"/>
<keyword evidence="1 6" id="KW-0378">Hydrolase</keyword>
<dbReference type="AlphaFoldDB" id="A0A650MIS5"/>
<evidence type="ECO:0000256" key="2">
    <source>
        <dbReference type="PIRSR" id="PIRSR018571-1"/>
    </source>
</evidence>
<keyword evidence="3" id="KW-0812">Transmembrane</keyword>
<dbReference type="GO" id="GO:0030436">
    <property type="term" value="P:asexual sporulation"/>
    <property type="evidence" value="ECO:0007669"/>
    <property type="project" value="InterPro"/>
</dbReference>
<comment type="similarity">
    <text evidence="1">Belongs to the peptidase U4 family.</text>
</comment>
<dbReference type="Proteomes" id="UP000431451">
    <property type="component" value="Unassembled WGS sequence"/>
</dbReference>
<feature type="active site" evidence="2">
    <location>
        <position position="184"/>
    </location>
</feature>
<evidence type="ECO:0000313" key="6">
    <source>
        <dbReference type="EMBL" id="VCT85240.1"/>
    </source>
</evidence>
<dbReference type="GO" id="GO:0006508">
    <property type="term" value="P:proteolysis"/>
    <property type="evidence" value="ECO:0007669"/>
    <property type="project" value="UniProtKB-KW"/>
</dbReference>
<dbReference type="PIRSF" id="PIRSF018571">
    <property type="entry name" value="SpoIIGA"/>
    <property type="match status" value="1"/>
</dbReference>
<evidence type="ECO:0000313" key="5">
    <source>
        <dbReference type="EMBL" id="CAI3597147.1"/>
    </source>
</evidence>
<keyword evidence="1 3" id="KW-0472">Membrane</keyword>
<name>A0A650MIS5_9CLOT</name>
<dbReference type="EMBL" id="UWJD01000002">
    <property type="protein sequence ID" value="VCT85240.1"/>
    <property type="molecule type" value="Genomic_DNA"/>
</dbReference>
<keyword evidence="1" id="KW-0749">Sporulation</keyword>
<reference evidence="6 7" key="1">
    <citation type="submission" date="2018-06" db="EMBL/GenBank/DDBJ databases">
        <authorList>
            <consortium name="IHU Genomes"/>
        </authorList>
    </citation>
    <scope>NUCLEOTIDE SEQUENCE [LARGE SCALE GENOMIC DNA]</scope>
    <source>
        <strain evidence="6 7">NEC25</strain>
    </source>
</reference>
<dbReference type="Proteomes" id="UP000789738">
    <property type="component" value="Unassembled WGS sequence"/>
</dbReference>
<dbReference type="InterPro" id="IPR005081">
    <property type="entry name" value="SpoIIGA"/>
</dbReference>
<feature type="transmembrane region" description="Helical" evidence="3">
    <location>
        <begin position="12"/>
        <end position="32"/>
    </location>
</feature>
<evidence type="ECO:0000313" key="7">
    <source>
        <dbReference type="Proteomes" id="UP000431451"/>
    </source>
</evidence>
<reference evidence="5" key="3">
    <citation type="submission" date="2022-10" db="EMBL/GenBank/DDBJ databases">
        <authorList>
            <person name="Aires J."/>
            <person name="Mesa V."/>
        </authorList>
    </citation>
    <scope>NUCLEOTIDE SEQUENCE</scope>
    <source>
        <strain evidence="5">Clostridium neonatale JD116</strain>
    </source>
</reference>
<keyword evidence="1" id="KW-1003">Cell membrane</keyword>
<gene>
    <name evidence="6" type="primary">spoIIGA</name>
    <name evidence="5" type="ORF">CNEO2_300026</name>
    <name evidence="4" type="ORF">CNEO_42390</name>
    <name evidence="6" type="ORF">CNEONATNEC25_02841</name>
</gene>
<comment type="function">
    <text evidence="1">Probable aspartic protease that is responsible for the proteolytic cleavage of the RNA polymerase sigma E factor (SigE/spoIIGB) to yield the active peptide in the mother cell during sporulation. Responds to a signal from the forespore that is triggered by the extracellular signal protein SpoIIR.</text>
</comment>
<dbReference type="Proteomes" id="UP001189143">
    <property type="component" value="Unassembled WGS sequence"/>
</dbReference>
<dbReference type="GO" id="GO:0005886">
    <property type="term" value="C:plasma membrane"/>
    <property type="evidence" value="ECO:0007669"/>
    <property type="project" value="UniProtKB-SubCell"/>
</dbReference>
<dbReference type="EMBL" id="CAMTCP010000227">
    <property type="protein sequence ID" value="CAI3597147.1"/>
    <property type="molecule type" value="Genomic_DNA"/>
</dbReference>
<organism evidence="6 7">
    <name type="scientific">Clostridium neonatale</name>
    <dbReference type="NCBI Taxonomy" id="137838"/>
    <lineage>
        <taxon>Bacteria</taxon>
        <taxon>Bacillati</taxon>
        <taxon>Bacillota</taxon>
        <taxon>Clostridia</taxon>
        <taxon>Eubacteriales</taxon>
        <taxon>Clostridiaceae</taxon>
        <taxon>Clostridium</taxon>
    </lineage>
</organism>